<dbReference type="STRING" id="476652.DEAC_c32150"/>
<dbReference type="Gene3D" id="3.60.21.10">
    <property type="match status" value="1"/>
</dbReference>
<dbReference type="InterPro" id="IPR029052">
    <property type="entry name" value="Metallo-depent_PP-like"/>
</dbReference>
<keyword evidence="3" id="KW-1185">Reference proteome</keyword>
<dbReference type="InterPro" id="IPR051918">
    <property type="entry name" value="STPP_CPPED1"/>
</dbReference>
<dbReference type="AlphaFoldDB" id="A0A0J1FNF6"/>
<dbReference type="GO" id="GO:0004114">
    <property type="term" value="F:3',5'-cyclic-nucleotide phosphodiesterase activity"/>
    <property type="evidence" value="ECO:0007669"/>
    <property type="project" value="UniProtKB-EC"/>
</dbReference>
<dbReference type="EMBL" id="LDZY01000011">
    <property type="protein sequence ID" value="KLU64887.1"/>
    <property type="molecule type" value="Genomic_DNA"/>
</dbReference>
<dbReference type="SUPFAM" id="SSF56300">
    <property type="entry name" value="Metallo-dependent phosphatases"/>
    <property type="match status" value="1"/>
</dbReference>
<reference evidence="2 3" key="1">
    <citation type="submission" date="2015-06" db="EMBL/GenBank/DDBJ databases">
        <title>Draft genome of the moderately acidophilic sulfate reducer Candidatus Desulfosporosinus acididurans strain M1.</title>
        <authorList>
            <person name="Poehlein A."/>
            <person name="Petzsch P."/>
            <person name="Johnson B.D."/>
            <person name="Schloemann M."/>
            <person name="Daniel R."/>
            <person name="Muehling M."/>
        </authorList>
    </citation>
    <scope>NUCLEOTIDE SEQUENCE [LARGE SCALE GENOMIC DNA]</scope>
    <source>
        <strain evidence="2 3">M1</strain>
    </source>
</reference>
<protein>
    <submittedName>
        <fullName evidence="2">3',5'-cyclic adenosine monophosphate phosphodiesterase CpdA</fullName>
        <ecNumber evidence="2">3.1.4.17</ecNumber>
    </submittedName>
</protein>
<dbReference type="Pfam" id="PF00149">
    <property type="entry name" value="Metallophos"/>
    <property type="match status" value="1"/>
</dbReference>
<feature type="domain" description="Calcineurin-like phosphoesterase" evidence="1">
    <location>
        <begin position="60"/>
        <end position="277"/>
    </location>
</feature>
<dbReference type="EC" id="3.1.4.17" evidence="2"/>
<accession>A0A0J1FNF6</accession>
<dbReference type="RefSeq" id="WP_053006471.1">
    <property type="nucleotide sequence ID" value="NZ_LDZY01000011.1"/>
</dbReference>
<sequence length="350" mass="39923">MFIKRKNLEAGLLVLLIFGSLMFFLKVSSIRYQRISLKPKLVVPKADASGLAAKEKPILTFGVVSDIHVQAKNNKAKLKFVKMLSDIKEHLNIHTLIINGDLGNGSSSDYAALRKLLVSEANNLKTFYTIGNHEFYQAYVNPKTKRWSPKTFPNNESDHTAINRFLSYTGQSKVYYDQYISGYHFIFLGSEKSAMSGGKYRDKTYLSKTQIAWFQKKLKENYVPHKPIFVFLHQPFPAATSGKWYRSIHNYVLQEDQLRTLLSNFPEVIVFSGHTHWLLGQGRDIMQGPFNVVNDSSVEMPVDHNGVKAANESEGLKVTVYQDQVVIQGRDFANNTWITKARYNINLSKE</sequence>
<evidence type="ECO:0000313" key="3">
    <source>
        <dbReference type="Proteomes" id="UP000036356"/>
    </source>
</evidence>
<dbReference type="PATRIC" id="fig|476652.3.peg.3395"/>
<dbReference type="PANTHER" id="PTHR43143:SF1">
    <property type="entry name" value="SERINE_THREONINE-PROTEIN PHOSPHATASE CPPED1"/>
    <property type="match status" value="1"/>
</dbReference>
<dbReference type="InterPro" id="IPR004843">
    <property type="entry name" value="Calcineurin-like_PHP"/>
</dbReference>
<organism evidence="2 3">
    <name type="scientific">Desulfosporosinus acididurans</name>
    <dbReference type="NCBI Taxonomy" id="476652"/>
    <lineage>
        <taxon>Bacteria</taxon>
        <taxon>Bacillati</taxon>
        <taxon>Bacillota</taxon>
        <taxon>Clostridia</taxon>
        <taxon>Eubacteriales</taxon>
        <taxon>Desulfitobacteriaceae</taxon>
        <taxon>Desulfosporosinus</taxon>
    </lineage>
</organism>
<proteinExistence type="predicted"/>
<keyword evidence="2" id="KW-0378">Hydrolase</keyword>
<evidence type="ECO:0000313" key="2">
    <source>
        <dbReference type="EMBL" id="KLU64887.1"/>
    </source>
</evidence>
<name>A0A0J1FNF6_9FIRM</name>
<comment type="caution">
    <text evidence="2">The sequence shown here is derived from an EMBL/GenBank/DDBJ whole genome shotgun (WGS) entry which is preliminary data.</text>
</comment>
<evidence type="ECO:0000259" key="1">
    <source>
        <dbReference type="Pfam" id="PF00149"/>
    </source>
</evidence>
<gene>
    <name evidence="2" type="primary">cpdA</name>
    <name evidence="2" type="ORF">DEAC_c32150</name>
</gene>
<dbReference type="Proteomes" id="UP000036356">
    <property type="component" value="Unassembled WGS sequence"/>
</dbReference>
<dbReference type="PANTHER" id="PTHR43143">
    <property type="entry name" value="METALLOPHOSPHOESTERASE, CALCINEURIN SUPERFAMILY"/>
    <property type="match status" value="1"/>
</dbReference>